<dbReference type="PANTHER" id="PTHR11439:SF463">
    <property type="entry name" value="REVERSE TRANSCRIPTASE TY1_COPIA-TYPE DOMAIN-CONTAINING PROTEIN"/>
    <property type="match status" value="1"/>
</dbReference>
<name>A0AAP0NVD5_9MAGN</name>
<sequence length="152" mass="17670">MCIHFSIRQERVLQNLQSHQQLWARIFLLNLHFCLMILHCIEIFWKSLKRVLRHLKGFTAYGMCFKCGAKLLLTEYADADWASSVEDRKSIASYAVYFGTNLVSWQSKKQGVVARSSTKLEYRALAQVVTEISWLRSLLTKLQFPLLAKPMV</sequence>
<dbReference type="AlphaFoldDB" id="A0AAP0NVD5"/>
<evidence type="ECO:0000313" key="2">
    <source>
        <dbReference type="EMBL" id="KAK9119065.1"/>
    </source>
</evidence>
<reference evidence="2 3" key="1">
    <citation type="submission" date="2024-01" db="EMBL/GenBank/DDBJ databases">
        <title>Genome assemblies of Stephania.</title>
        <authorList>
            <person name="Yang L."/>
        </authorList>
    </citation>
    <scope>NUCLEOTIDE SEQUENCE [LARGE SCALE GENOMIC DNA]</scope>
    <source>
        <strain evidence="2">JXDWG</strain>
        <tissue evidence="2">Leaf</tissue>
    </source>
</reference>
<feature type="transmembrane region" description="Helical" evidence="1">
    <location>
        <begin position="22"/>
        <end position="45"/>
    </location>
</feature>
<dbReference type="CDD" id="cd09272">
    <property type="entry name" value="RNase_HI_RT_Ty1"/>
    <property type="match status" value="1"/>
</dbReference>
<keyword evidence="3" id="KW-1185">Reference proteome</keyword>
<dbReference type="EMBL" id="JBBNAG010000007">
    <property type="protein sequence ID" value="KAK9119065.1"/>
    <property type="molecule type" value="Genomic_DNA"/>
</dbReference>
<organism evidence="2 3">
    <name type="scientific">Stephania cephalantha</name>
    <dbReference type="NCBI Taxonomy" id="152367"/>
    <lineage>
        <taxon>Eukaryota</taxon>
        <taxon>Viridiplantae</taxon>
        <taxon>Streptophyta</taxon>
        <taxon>Embryophyta</taxon>
        <taxon>Tracheophyta</taxon>
        <taxon>Spermatophyta</taxon>
        <taxon>Magnoliopsida</taxon>
        <taxon>Ranunculales</taxon>
        <taxon>Menispermaceae</taxon>
        <taxon>Menispermoideae</taxon>
        <taxon>Cissampelideae</taxon>
        <taxon>Stephania</taxon>
    </lineage>
</organism>
<protein>
    <recommendedName>
        <fullName evidence="4">Mitochondrial protein</fullName>
    </recommendedName>
</protein>
<comment type="caution">
    <text evidence="2">The sequence shown here is derived from an EMBL/GenBank/DDBJ whole genome shotgun (WGS) entry which is preliminary data.</text>
</comment>
<dbReference type="PANTHER" id="PTHR11439">
    <property type="entry name" value="GAG-POL-RELATED RETROTRANSPOSON"/>
    <property type="match status" value="1"/>
</dbReference>
<keyword evidence="1" id="KW-1133">Transmembrane helix</keyword>
<evidence type="ECO:0000313" key="3">
    <source>
        <dbReference type="Proteomes" id="UP001419268"/>
    </source>
</evidence>
<accession>A0AAP0NVD5</accession>
<evidence type="ECO:0008006" key="4">
    <source>
        <dbReference type="Google" id="ProtNLM"/>
    </source>
</evidence>
<keyword evidence="1" id="KW-0812">Transmembrane</keyword>
<gene>
    <name evidence="2" type="ORF">Scep_017158</name>
</gene>
<proteinExistence type="predicted"/>
<dbReference type="Proteomes" id="UP001419268">
    <property type="component" value="Unassembled WGS sequence"/>
</dbReference>
<keyword evidence="1" id="KW-0472">Membrane</keyword>
<evidence type="ECO:0000256" key="1">
    <source>
        <dbReference type="SAM" id="Phobius"/>
    </source>
</evidence>